<gene>
    <name evidence="1" type="ORF">Vadar_017387</name>
</gene>
<proteinExistence type="predicted"/>
<dbReference type="Proteomes" id="UP000828048">
    <property type="component" value="Chromosome 12"/>
</dbReference>
<protein>
    <submittedName>
        <fullName evidence="1">Uncharacterized protein</fullName>
    </submittedName>
</protein>
<evidence type="ECO:0000313" key="1">
    <source>
        <dbReference type="EMBL" id="KAH7863426.1"/>
    </source>
</evidence>
<sequence length="133" mass="15155">MTEGAEDWNTSQQPILQGSFLRLSIYNYQGVVNEDYNIVNTPAPYDQVATPAVITQNDLGDDDNDDESLNENDDDDYDDVDQGEKLNTQHLVLAQFDKVMRTKSKWKCTLKDGIMHVNNKDILFNKATGEFDF</sequence>
<keyword evidence="2" id="KW-1185">Reference proteome</keyword>
<comment type="caution">
    <text evidence="1">The sequence shown here is derived from an EMBL/GenBank/DDBJ whole genome shotgun (WGS) entry which is preliminary data.</text>
</comment>
<evidence type="ECO:0000313" key="2">
    <source>
        <dbReference type="Proteomes" id="UP000828048"/>
    </source>
</evidence>
<organism evidence="1 2">
    <name type="scientific">Vaccinium darrowii</name>
    <dbReference type="NCBI Taxonomy" id="229202"/>
    <lineage>
        <taxon>Eukaryota</taxon>
        <taxon>Viridiplantae</taxon>
        <taxon>Streptophyta</taxon>
        <taxon>Embryophyta</taxon>
        <taxon>Tracheophyta</taxon>
        <taxon>Spermatophyta</taxon>
        <taxon>Magnoliopsida</taxon>
        <taxon>eudicotyledons</taxon>
        <taxon>Gunneridae</taxon>
        <taxon>Pentapetalae</taxon>
        <taxon>asterids</taxon>
        <taxon>Ericales</taxon>
        <taxon>Ericaceae</taxon>
        <taxon>Vaccinioideae</taxon>
        <taxon>Vaccinieae</taxon>
        <taxon>Vaccinium</taxon>
    </lineage>
</organism>
<dbReference type="EMBL" id="CM037162">
    <property type="protein sequence ID" value="KAH7863426.1"/>
    <property type="molecule type" value="Genomic_DNA"/>
</dbReference>
<accession>A0ACB7ZCE4</accession>
<reference evidence="1 2" key="1">
    <citation type="journal article" date="2021" name="Hortic Res">
        <title>High-quality reference genome and annotation aids understanding of berry development for evergreen blueberry (Vaccinium darrowii).</title>
        <authorList>
            <person name="Yu J."/>
            <person name="Hulse-Kemp A.M."/>
            <person name="Babiker E."/>
            <person name="Staton M."/>
        </authorList>
    </citation>
    <scope>NUCLEOTIDE SEQUENCE [LARGE SCALE GENOMIC DNA]</scope>
    <source>
        <strain evidence="2">cv. NJ 8807/NJ 8810</strain>
        <tissue evidence="1">Young leaf</tissue>
    </source>
</reference>
<name>A0ACB7ZCE4_9ERIC</name>